<dbReference type="PANTHER" id="PTHR45657">
    <property type="entry name" value="CRAL-TRIO DOMAIN-CONTAINING PROTEIN YKL091C-RELATED"/>
    <property type="match status" value="1"/>
</dbReference>
<dbReference type="SUPFAM" id="SSF52087">
    <property type="entry name" value="CRAL/TRIO domain"/>
    <property type="match status" value="1"/>
</dbReference>
<dbReference type="PANTHER" id="PTHR45657:SF3">
    <property type="entry name" value="TRANSPORTER, PUTATIVE (AFU_ORTHOLOGUE AFUA_5G09260)-RELATED"/>
    <property type="match status" value="1"/>
</dbReference>
<dbReference type="AlphaFoldDB" id="A0A9W9UPP4"/>
<feature type="domain" description="CRAL-TRIO" evidence="2">
    <location>
        <begin position="122"/>
        <end position="314"/>
    </location>
</feature>
<name>A0A9W9UPP4_PENBR</name>
<evidence type="ECO:0000313" key="4">
    <source>
        <dbReference type="Proteomes" id="UP001148299"/>
    </source>
</evidence>
<accession>A0A9W9UPP4</accession>
<dbReference type="SUPFAM" id="SSF46938">
    <property type="entry name" value="CRAL/TRIO N-terminal domain"/>
    <property type="match status" value="1"/>
</dbReference>
<dbReference type="Pfam" id="PF03765">
    <property type="entry name" value="CRAL_TRIO_N"/>
    <property type="match status" value="1"/>
</dbReference>
<sequence>MFWGNKAAQASEPDLTRTDSSKNDPSASASQASGTAWLAGHLHHLTPEQEKSLQEFKTLCAERKYYTPAGDNPPSHEDATMLRFLRARKFDVEGAWAQFKDTEDWRKDNSIEALYENIGVDSYEAARRMYPQWTGRRDRRGIPVYVFEIRHLDNKAVAAYNSTMTTGTPETHKSSTVPARLLNLFALYENLLRFVMPLCSALPRPNPETPIVTSTNIVDVNGVGLKQFWNLKSHMQDASVLATAHYPETLDRIFIIGAPSFFPTVWSWIKRWFDPGTTSKIFILSAAEVEPTLTSFMEPSSIPKQYGGELEWKWGDMPNLDDPSRELLQGIEQPLAEDQTRKEILKGPVLFEGDHLQVLGTVDGKERREVIPVPQTQTQTQTQTQAPKVESEAAPAATEAEAEKTGDVAPVDAEKKADDEKAVDNVAVKVNQLSVDEPQNAAA</sequence>
<feature type="compositionally biased region" description="Low complexity" evidence="1">
    <location>
        <begin position="375"/>
        <end position="385"/>
    </location>
</feature>
<dbReference type="Pfam" id="PF00650">
    <property type="entry name" value="CRAL_TRIO"/>
    <property type="match status" value="1"/>
</dbReference>
<evidence type="ECO:0000259" key="2">
    <source>
        <dbReference type="PROSITE" id="PS50191"/>
    </source>
</evidence>
<feature type="region of interest" description="Disordered" evidence="1">
    <location>
        <begin position="367"/>
        <end position="425"/>
    </location>
</feature>
<dbReference type="InterPro" id="IPR001251">
    <property type="entry name" value="CRAL-TRIO_dom"/>
</dbReference>
<dbReference type="EMBL" id="JAPZBR010000006">
    <property type="protein sequence ID" value="KAJ5350156.1"/>
    <property type="molecule type" value="Genomic_DNA"/>
</dbReference>
<feature type="compositionally biased region" description="Basic and acidic residues" evidence="1">
    <location>
        <begin position="401"/>
        <end position="423"/>
    </location>
</feature>
<dbReference type="InterPro" id="IPR036865">
    <property type="entry name" value="CRAL-TRIO_dom_sf"/>
</dbReference>
<dbReference type="CDD" id="cd00170">
    <property type="entry name" value="SEC14"/>
    <property type="match status" value="1"/>
</dbReference>
<evidence type="ECO:0000313" key="3">
    <source>
        <dbReference type="EMBL" id="KAJ5350156.1"/>
    </source>
</evidence>
<proteinExistence type="predicted"/>
<feature type="compositionally biased region" description="Polar residues" evidence="1">
    <location>
        <begin position="23"/>
        <end position="33"/>
    </location>
</feature>
<gene>
    <name evidence="3" type="ORF">N7541_007883</name>
</gene>
<feature type="region of interest" description="Disordered" evidence="1">
    <location>
        <begin position="1"/>
        <end position="33"/>
    </location>
</feature>
<dbReference type="PROSITE" id="PS50191">
    <property type="entry name" value="CRAL_TRIO"/>
    <property type="match status" value="1"/>
</dbReference>
<dbReference type="InterPro" id="IPR036273">
    <property type="entry name" value="CRAL/TRIO_N_dom_sf"/>
</dbReference>
<reference evidence="3" key="1">
    <citation type="submission" date="2022-12" db="EMBL/GenBank/DDBJ databases">
        <authorList>
            <person name="Petersen C."/>
        </authorList>
    </citation>
    <scope>NUCLEOTIDE SEQUENCE</scope>
    <source>
        <strain evidence="3">IBT 35675</strain>
    </source>
</reference>
<dbReference type="Gene3D" id="1.10.8.20">
    <property type="entry name" value="N-terminal domain of phosphatidylinositol transfer protein sec14p"/>
    <property type="match status" value="1"/>
</dbReference>
<reference evidence="3" key="2">
    <citation type="journal article" date="2023" name="IMA Fungus">
        <title>Comparative genomic study of the Penicillium genus elucidates a diverse pangenome and 15 lateral gene transfer events.</title>
        <authorList>
            <person name="Petersen C."/>
            <person name="Sorensen T."/>
            <person name="Nielsen M.R."/>
            <person name="Sondergaard T.E."/>
            <person name="Sorensen J.L."/>
            <person name="Fitzpatrick D.A."/>
            <person name="Frisvad J.C."/>
            <person name="Nielsen K.L."/>
        </authorList>
    </citation>
    <scope>NUCLEOTIDE SEQUENCE</scope>
    <source>
        <strain evidence="3">IBT 35675</strain>
    </source>
</reference>
<dbReference type="Gene3D" id="3.40.525.10">
    <property type="entry name" value="CRAL-TRIO lipid binding domain"/>
    <property type="match status" value="1"/>
</dbReference>
<keyword evidence="4" id="KW-1185">Reference proteome</keyword>
<dbReference type="InterPro" id="IPR011074">
    <property type="entry name" value="CRAL/TRIO_N_dom"/>
</dbReference>
<dbReference type="Proteomes" id="UP001148299">
    <property type="component" value="Unassembled WGS sequence"/>
</dbReference>
<dbReference type="SMART" id="SM00516">
    <property type="entry name" value="SEC14"/>
    <property type="match status" value="1"/>
</dbReference>
<comment type="caution">
    <text evidence="3">The sequence shown here is derived from an EMBL/GenBank/DDBJ whole genome shotgun (WGS) entry which is preliminary data.</text>
</comment>
<dbReference type="SMART" id="SM01100">
    <property type="entry name" value="CRAL_TRIO_N"/>
    <property type="match status" value="1"/>
</dbReference>
<evidence type="ECO:0000256" key="1">
    <source>
        <dbReference type="SAM" id="MobiDB-lite"/>
    </source>
</evidence>
<protein>
    <recommendedName>
        <fullName evidence="2">CRAL-TRIO domain-containing protein</fullName>
    </recommendedName>
</protein>
<dbReference type="InterPro" id="IPR051026">
    <property type="entry name" value="PI/PC_transfer"/>
</dbReference>
<organism evidence="3 4">
    <name type="scientific">Penicillium brevicompactum</name>
    <dbReference type="NCBI Taxonomy" id="5074"/>
    <lineage>
        <taxon>Eukaryota</taxon>
        <taxon>Fungi</taxon>
        <taxon>Dikarya</taxon>
        <taxon>Ascomycota</taxon>
        <taxon>Pezizomycotina</taxon>
        <taxon>Eurotiomycetes</taxon>
        <taxon>Eurotiomycetidae</taxon>
        <taxon>Eurotiales</taxon>
        <taxon>Aspergillaceae</taxon>
        <taxon>Penicillium</taxon>
    </lineage>
</organism>